<organism evidence="2 3">
    <name type="scientific">Sphingomonas trueperi</name>
    <dbReference type="NCBI Taxonomy" id="53317"/>
    <lineage>
        <taxon>Bacteria</taxon>
        <taxon>Pseudomonadati</taxon>
        <taxon>Pseudomonadota</taxon>
        <taxon>Alphaproteobacteria</taxon>
        <taxon>Sphingomonadales</taxon>
        <taxon>Sphingomonadaceae</taxon>
        <taxon>Sphingomonas</taxon>
    </lineage>
</organism>
<dbReference type="AlphaFoldDB" id="A0A7X5XYS1"/>
<feature type="transmembrane region" description="Helical" evidence="1">
    <location>
        <begin position="12"/>
        <end position="29"/>
    </location>
</feature>
<protein>
    <submittedName>
        <fullName evidence="2">Uncharacterized protein</fullName>
    </submittedName>
</protein>
<dbReference type="Proteomes" id="UP000531251">
    <property type="component" value="Unassembled WGS sequence"/>
</dbReference>
<dbReference type="EMBL" id="JAATJB010000005">
    <property type="protein sequence ID" value="NJB97867.1"/>
    <property type="molecule type" value="Genomic_DNA"/>
</dbReference>
<evidence type="ECO:0000256" key="1">
    <source>
        <dbReference type="SAM" id="Phobius"/>
    </source>
</evidence>
<keyword evidence="3" id="KW-1185">Reference proteome</keyword>
<dbReference type="RefSeq" id="WP_277600119.1">
    <property type="nucleotide sequence ID" value="NZ_BAAADY010000014.1"/>
</dbReference>
<comment type="caution">
    <text evidence="2">The sequence shown here is derived from an EMBL/GenBank/DDBJ whole genome shotgun (WGS) entry which is preliminary data.</text>
</comment>
<keyword evidence="1" id="KW-0472">Membrane</keyword>
<proteinExistence type="predicted"/>
<evidence type="ECO:0000313" key="2">
    <source>
        <dbReference type="EMBL" id="NJB97867.1"/>
    </source>
</evidence>
<evidence type="ECO:0000313" key="3">
    <source>
        <dbReference type="Proteomes" id="UP000531251"/>
    </source>
</evidence>
<accession>A0A7X5XYS1</accession>
<reference evidence="2 3" key="1">
    <citation type="submission" date="2020-03" db="EMBL/GenBank/DDBJ databases">
        <title>Genomic Encyclopedia of Type Strains, Phase IV (KMG-IV): sequencing the most valuable type-strain genomes for metagenomic binning, comparative biology and taxonomic classification.</title>
        <authorList>
            <person name="Goeker M."/>
        </authorList>
    </citation>
    <scope>NUCLEOTIDE SEQUENCE [LARGE SCALE GENOMIC DNA]</scope>
    <source>
        <strain evidence="2 3">DSM 7225</strain>
    </source>
</reference>
<name>A0A7X5XYS1_9SPHN</name>
<sequence length="43" mass="4603">MIVFLNLGRLMLLPVIGLASIFAGGVPIFENGGKLTFPGRLQM</sequence>
<keyword evidence="1" id="KW-1133">Transmembrane helix</keyword>
<gene>
    <name evidence="2" type="ORF">GGR89_002182</name>
</gene>
<keyword evidence="1" id="KW-0812">Transmembrane</keyword>